<comment type="caution">
    <text evidence="2">The sequence shown here is derived from an EMBL/GenBank/DDBJ whole genome shotgun (WGS) entry which is preliminary data.</text>
</comment>
<name>A0A3A8R2P7_9BACT</name>
<keyword evidence="1" id="KW-0175">Coiled coil</keyword>
<dbReference type="OrthoDB" id="5514834at2"/>
<protein>
    <recommendedName>
        <fullName evidence="4">DUF2019 domain-containing protein</fullName>
    </recommendedName>
</protein>
<gene>
    <name evidence="2" type="ORF">D7W81_10785</name>
</gene>
<evidence type="ECO:0008006" key="4">
    <source>
        <dbReference type="Google" id="ProtNLM"/>
    </source>
</evidence>
<dbReference type="AlphaFoldDB" id="A0A3A8R2P7"/>
<dbReference type="SUPFAM" id="SSF48371">
    <property type="entry name" value="ARM repeat"/>
    <property type="match status" value="1"/>
</dbReference>
<keyword evidence="3" id="KW-1185">Reference proteome</keyword>
<feature type="coiled-coil region" evidence="1">
    <location>
        <begin position="15"/>
        <end position="54"/>
    </location>
</feature>
<dbReference type="InterPro" id="IPR016024">
    <property type="entry name" value="ARM-type_fold"/>
</dbReference>
<evidence type="ECO:0000256" key="1">
    <source>
        <dbReference type="SAM" id="Coils"/>
    </source>
</evidence>
<evidence type="ECO:0000313" key="3">
    <source>
        <dbReference type="Proteomes" id="UP000267003"/>
    </source>
</evidence>
<reference evidence="3" key="1">
    <citation type="submission" date="2018-09" db="EMBL/GenBank/DDBJ databases">
        <authorList>
            <person name="Livingstone P.G."/>
            <person name="Whitworth D.E."/>
        </authorList>
    </citation>
    <scope>NUCLEOTIDE SEQUENCE [LARGE SCALE GENOMIC DNA]</scope>
    <source>
        <strain evidence="3">AB050A</strain>
    </source>
</reference>
<accession>A0A3A8R2P7</accession>
<dbReference type="Gene3D" id="1.25.40.70">
    <property type="entry name" value="Phosphatidylinositol 3-kinase, accessory domain (PIK)"/>
    <property type="match status" value="1"/>
</dbReference>
<dbReference type="InterPro" id="IPR042236">
    <property type="entry name" value="PI3K_accessory_sf"/>
</dbReference>
<evidence type="ECO:0000313" key="2">
    <source>
        <dbReference type="EMBL" id="RKH69594.1"/>
    </source>
</evidence>
<sequence>MIARKFQKATSEELVEEYARAAVDYERALNAADSRTANRAQDRLTEAYRELRNRAAASMLLPLLQSEDEIIRSFVATHALEFAPEHGEPVLLWLAGRPGPHRTPAKYALKAWREGTLKFP</sequence>
<dbReference type="Proteomes" id="UP000267003">
    <property type="component" value="Unassembled WGS sequence"/>
</dbReference>
<organism evidence="2 3">
    <name type="scientific">Corallococcus aberystwythensis</name>
    <dbReference type="NCBI Taxonomy" id="2316722"/>
    <lineage>
        <taxon>Bacteria</taxon>
        <taxon>Pseudomonadati</taxon>
        <taxon>Myxococcota</taxon>
        <taxon>Myxococcia</taxon>
        <taxon>Myxococcales</taxon>
        <taxon>Cystobacterineae</taxon>
        <taxon>Myxococcaceae</taxon>
        <taxon>Corallococcus</taxon>
    </lineage>
</organism>
<dbReference type="RefSeq" id="WP_120555263.1">
    <property type="nucleotide sequence ID" value="NZ_RAWK01000051.1"/>
</dbReference>
<proteinExistence type="predicted"/>
<dbReference type="EMBL" id="RAWK01000051">
    <property type="protein sequence ID" value="RKH69594.1"/>
    <property type="molecule type" value="Genomic_DNA"/>
</dbReference>